<dbReference type="GO" id="GO:0046872">
    <property type="term" value="F:metal ion binding"/>
    <property type="evidence" value="ECO:0007669"/>
    <property type="project" value="UniProtKB-KW"/>
</dbReference>
<keyword evidence="9" id="KW-0170">Cobalt</keyword>
<protein>
    <submittedName>
        <fullName evidence="11">Acetylornithine deacetylase</fullName>
    </submittedName>
</protein>
<gene>
    <name evidence="11" type="ORF">SAMN05421733_101330</name>
</gene>
<feature type="domain" description="Peptidase M20 dimerisation" evidence="10">
    <location>
        <begin position="173"/>
        <end position="280"/>
    </location>
</feature>
<dbReference type="OrthoDB" id="3665926at2"/>
<dbReference type="AlphaFoldDB" id="A0A1G6GKD8"/>
<dbReference type="GO" id="GO:0008777">
    <property type="term" value="F:acetylornithine deacetylase activity"/>
    <property type="evidence" value="ECO:0007669"/>
    <property type="project" value="TreeGrafter"/>
</dbReference>
<evidence type="ECO:0000256" key="2">
    <source>
        <dbReference type="ARBA" id="ARBA00005691"/>
    </source>
</evidence>
<keyword evidence="12" id="KW-1185">Reference proteome</keyword>
<accession>A0A1G6GKD8</accession>
<evidence type="ECO:0000313" key="12">
    <source>
        <dbReference type="Proteomes" id="UP000242501"/>
    </source>
</evidence>
<dbReference type="NCBIfam" id="NF005710">
    <property type="entry name" value="PRK07522.1"/>
    <property type="match status" value="1"/>
</dbReference>
<evidence type="ECO:0000256" key="3">
    <source>
        <dbReference type="ARBA" id="ARBA00022490"/>
    </source>
</evidence>
<sequence>MSNTASKALLKQLIAFDTTSYKSNLELIYFVQQQFEQHGIPVSIKLNAQGNKACLFASIGPQDVAGVLLSSHSDVVPVDGQDWHSPPFTALEKEGHIYGRGTADMKGFIACAMSSMLLAQKEQLKRPLHLCISYDEEIGCIGVRDILPQLAEYVITPLLCIVGEPTLMQIALGHKGKSVFKAMCHGEEGHSALAPHFSNAIHAANALMNAIIQVQHDITQQHPQDVDYDIPYTTLHMGKIQGGQALNIVPNECIIDYEIRHIAQDSSQDIQQKIFSLLEHSVFKNFIHIDEMNHYPGLNTALKIPIVQQIQNLLPKDTSIGKISFGTEGGLFVEALDCPVLVCGPGSIDVAHKPNEYIALSQLHECDVFLERLVSFLQ</sequence>
<dbReference type="RefSeq" id="WP_092746585.1">
    <property type="nucleotide sequence ID" value="NZ_FMYL01000001.1"/>
</dbReference>
<dbReference type="Pfam" id="PF07687">
    <property type="entry name" value="M20_dimer"/>
    <property type="match status" value="1"/>
</dbReference>
<evidence type="ECO:0000313" key="11">
    <source>
        <dbReference type="EMBL" id="SDB82471.1"/>
    </source>
</evidence>
<dbReference type="GO" id="GO:0006526">
    <property type="term" value="P:L-arginine biosynthetic process"/>
    <property type="evidence" value="ECO:0007669"/>
    <property type="project" value="UniProtKB-KW"/>
</dbReference>
<dbReference type="InterPro" id="IPR036264">
    <property type="entry name" value="Bact_exopeptidase_dim_dom"/>
</dbReference>
<evidence type="ECO:0000256" key="1">
    <source>
        <dbReference type="ARBA" id="ARBA00001947"/>
    </source>
</evidence>
<dbReference type="PROSITE" id="PS00759">
    <property type="entry name" value="ARGE_DAPE_CPG2_2"/>
    <property type="match status" value="1"/>
</dbReference>
<name>A0A1G6GKD8_9GAMM</name>
<dbReference type="InterPro" id="IPR010169">
    <property type="entry name" value="AcOrn-deacetyl"/>
</dbReference>
<evidence type="ECO:0000256" key="6">
    <source>
        <dbReference type="ARBA" id="ARBA00022723"/>
    </source>
</evidence>
<dbReference type="SUPFAM" id="SSF53187">
    <property type="entry name" value="Zn-dependent exopeptidases"/>
    <property type="match status" value="1"/>
</dbReference>
<evidence type="ECO:0000256" key="5">
    <source>
        <dbReference type="ARBA" id="ARBA00022605"/>
    </source>
</evidence>
<evidence type="ECO:0000259" key="10">
    <source>
        <dbReference type="Pfam" id="PF07687"/>
    </source>
</evidence>
<evidence type="ECO:0000256" key="8">
    <source>
        <dbReference type="ARBA" id="ARBA00022833"/>
    </source>
</evidence>
<dbReference type="PANTHER" id="PTHR43808:SF31">
    <property type="entry name" value="N-ACETYL-L-CITRULLINE DEACETYLASE"/>
    <property type="match status" value="1"/>
</dbReference>
<keyword evidence="8" id="KW-0862">Zinc</keyword>
<dbReference type="Gene3D" id="3.30.70.360">
    <property type="match status" value="1"/>
</dbReference>
<keyword evidence="5" id="KW-0028">Amino-acid biosynthesis</keyword>
<evidence type="ECO:0000256" key="7">
    <source>
        <dbReference type="ARBA" id="ARBA00022801"/>
    </source>
</evidence>
<dbReference type="PROSITE" id="PS00758">
    <property type="entry name" value="ARGE_DAPE_CPG2_1"/>
    <property type="match status" value="1"/>
</dbReference>
<comment type="cofactor">
    <cofactor evidence="1">
        <name>Zn(2+)</name>
        <dbReference type="ChEBI" id="CHEBI:29105"/>
    </cofactor>
</comment>
<dbReference type="InterPro" id="IPR050072">
    <property type="entry name" value="Peptidase_M20A"/>
</dbReference>
<dbReference type="Proteomes" id="UP000242501">
    <property type="component" value="Unassembled WGS sequence"/>
</dbReference>
<dbReference type="PANTHER" id="PTHR43808">
    <property type="entry name" value="ACETYLORNITHINE DEACETYLASE"/>
    <property type="match status" value="1"/>
</dbReference>
<dbReference type="NCBIfam" id="TIGR01892">
    <property type="entry name" value="AcOrn-deacetyl"/>
    <property type="match status" value="1"/>
</dbReference>
<dbReference type="InterPro" id="IPR001261">
    <property type="entry name" value="ArgE/DapE_CS"/>
</dbReference>
<dbReference type="Gene3D" id="3.40.630.10">
    <property type="entry name" value="Zn peptidases"/>
    <property type="match status" value="1"/>
</dbReference>
<evidence type="ECO:0000256" key="9">
    <source>
        <dbReference type="ARBA" id="ARBA00023285"/>
    </source>
</evidence>
<organism evidence="11 12">
    <name type="scientific">Acinetobacter boissieri</name>
    <dbReference type="NCBI Taxonomy" id="1219383"/>
    <lineage>
        <taxon>Bacteria</taxon>
        <taxon>Pseudomonadati</taxon>
        <taxon>Pseudomonadota</taxon>
        <taxon>Gammaproteobacteria</taxon>
        <taxon>Moraxellales</taxon>
        <taxon>Moraxellaceae</taxon>
        <taxon>Acinetobacter</taxon>
    </lineage>
</organism>
<keyword evidence="4" id="KW-0055">Arginine biosynthesis</keyword>
<dbReference type="CDD" id="cd03894">
    <property type="entry name" value="M20_ArgE"/>
    <property type="match status" value="1"/>
</dbReference>
<proteinExistence type="inferred from homology"/>
<reference evidence="12" key="1">
    <citation type="submission" date="2016-09" db="EMBL/GenBank/DDBJ databases">
        <authorList>
            <person name="Varghese N."/>
            <person name="Submissions S."/>
        </authorList>
    </citation>
    <scope>NUCLEOTIDE SEQUENCE [LARGE SCALE GENOMIC DNA]</scope>
    <source>
        <strain evidence="12">ANC 4422</strain>
    </source>
</reference>
<dbReference type="SUPFAM" id="SSF55031">
    <property type="entry name" value="Bacterial exopeptidase dimerisation domain"/>
    <property type="match status" value="1"/>
</dbReference>
<dbReference type="Pfam" id="PF01546">
    <property type="entry name" value="Peptidase_M20"/>
    <property type="match status" value="1"/>
</dbReference>
<dbReference type="STRING" id="1219383.SAMN05421733_101330"/>
<evidence type="ECO:0000256" key="4">
    <source>
        <dbReference type="ARBA" id="ARBA00022571"/>
    </source>
</evidence>
<dbReference type="EMBL" id="FMYL01000001">
    <property type="protein sequence ID" value="SDB82471.1"/>
    <property type="molecule type" value="Genomic_DNA"/>
</dbReference>
<dbReference type="InterPro" id="IPR002933">
    <property type="entry name" value="Peptidase_M20"/>
</dbReference>
<keyword evidence="6" id="KW-0479">Metal-binding</keyword>
<keyword evidence="7" id="KW-0378">Hydrolase</keyword>
<keyword evidence="3" id="KW-0963">Cytoplasm</keyword>
<comment type="similarity">
    <text evidence="2">Belongs to the peptidase M20A family. ArgE subfamily.</text>
</comment>
<dbReference type="InterPro" id="IPR011650">
    <property type="entry name" value="Peptidase_M20_dimer"/>
</dbReference>